<evidence type="ECO:0000256" key="2">
    <source>
        <dbReference type="ARBA" id="ARBA00022803"/>
    </source>
</evidence>
<dbReference type="Proteomes" id="UP000216024">
    <property type="component" value="Unassembled WGS sequence"/>
</dbReference>
<feature type="repeat" description="TPR" evidence="3">
    <location>
        <begin position="187"/>
        <end position="220"/>
    </location>
</feature>
<dbReference type="EMBL" id="NIBG01000003">
    <property type="protein sequence ID" value="PAB60240.1"/>
    <property type="molecule type" value="Genomic_DNA"/>
</dbReference>
<organism evidence="5 6">
    <name type="scientific">Anaeromicrobium sediminis</name>
    <dbReference type="NCBI Taxonomy" id="1478221"/>
    <lineage>
        <taxon>Bacteria</taxon>
        <taxon>Bacillati</taxon>
        <taxon>Bacillota</taxon>
        <taxon>Clostridia</taxon>
        <taxon>Peptostreptococcales</taxon>
        <taxon>Thermotaleaceae</taxon>
        <taxon>Anaeromicrobium</taxon>
    </lineage>
</organism>
<dbReference type="Pfam" id="PF13181">
    <property type="entry name" value="TPR_8"/>
    <property type="match status" value="1"/>
</dbReference>
<evidence type="ECO:0000256" key="3">
    <source>
        <dbReference type="PROSITE-ProRule" id="PRU00339"/>
    </source>
</evidence>
<keyword evidence="1" id="KW-0677">Repeat</keyword>
<proteinExistence type="predicted"/>
<dbReference type="InterPro" id="IPR051685">
    <property type="entry name" value="Ycf3/AcsC/BcsC/TPR_MFPF"/>
</dbReference>
<keyword evidence="6" id="KW-1185">Reference proteome</keyword>
<sequence>MLCIIVIVFENRKRGIMMKSFMLFYLISMFTGNPLMALIGVIIIYALADKFYFGFLPDFTKSFRRNRRIKKNLKALELNPQNAQAALSLGLLYVEKKRYKEAIQYLNHPKLKDNETANYLYNMGISLMEIGEIGEGKECIIKSLDLNPSVGYGLPYIYLLNSEMKSKSSNLDKIRDLEEKIERFSNTENLYKMGMIYKNLGNKDKAKRLFSKAITEYSYCPKGIRRIHRKWAILSRIRKIK</sequence>
<keyword evidence="4" id="KW-0812">Transmembrane</keyword>
<comment type="caution">
    <text evidence="5">The sequence shown here is derived from an EMBL/GenBank/DDBJ whole genome shotgun (WGS) entry which is preliminary data.</text>
</comment>
<dbReference type="InterPro" id="IPR011990">
    <property type="entry name" value="TPR-like_helical_dom_sf"/>
</dbReference>
<name>A0A267MNB0_9FIRM</name>
<evidence type="ECO:0000256" key="1">
    <source>
        <dbReference type="ARBA" id="ARBA00022737"/>
    </source>
</evidence>
<keyword evidence="4" id="KW-0472">Membrane</keyword>
<dbReference type="PANTHER" id="PTHR44943:SF8">
    <property type="entry name" value="TPR REPEAT-CONTAINING PROTEIN MJ0263"/>
    <property type="match status" value="1"/>
</dbReference>
<dbReference type="SUPFAM" id="SSF48452">
    <property type="entry name" value="TPR-like"/>
    <property type="match status" value="1"/>
</dbReference>
<dbReference type="PROSITE" id="PS50005">
    <property type="entry name" value="TPR"/>
    <property type="match status" value="1"/>
</dbReference>
<evidence type="ECO:0000256" key="4">
    <source>
        <dbReference type="SAM" id="Phobius"/>
    </source>
</evidence>
<keyword evidence="4" id="KW-1133">Transmembrane helix</keyword>
<accession>A0A267MNB0</accession>
<dbReference type="OrthoDB" id="2658060at2"/>
<dbReference type="Pfam" id="PF13174">
    <property type="entry name" value="TPR_6"/>
    <property type="match status" value="1"/>
</dbReference>
<dbReference type="Gene3D" id="1.25.40.10">
    <property type="entry name" value="Tetratricopeptide repeat domain"/>
    <property type="match status" value="1"/>
</dbReference>
<dbReference type="SMART" id="SM00028">
    <property type="entry name" value="TPR"/>
    <property type="match status" value="3"/>
</dbReference>
<reference evidence="5 6" key="1">
    <citation type="submission" date="2017-06" db="EMBL/GenBank/DDBJ databases">
        <title>Draft genome sequence of anaerobic fermentative bacterium Anaeromicrobium sediminis DY2726D isolated from West Pacific Ocean sediments.</title>
        <authorList>
            <person name="Zeng X."/>
        </authorList>
    </citation>
    <scope>NUCLEOTIDE SEQUENCE [LARGE SCALE GENOMIC DNA]</scope>
    <source>
        <strain evidence="5 6">DY2726D</strain>
    </source>
</reference>
<feature type="transmembrane region" description="Helical" evidence="4">
    <location>
        <begin position="21"/>
        <end position="48"/>
    </location>
</feature>
<dbReference type="Pfam" id="PF13431">
    <property type="entry name" value="TPR_17"/>
    <property type="match status" value="1"/>
</dbReference>
<dbReference type="PANTHER" id="PTHR44943">
    <property type="entry name" value="CELLULOSE SYNTHASE OPERON PROTEIN C"/>
    <property type="match status" value="1"/>
</dbReference>
<gene>
    <name evidence="5" type="ORF">CCE28_04900</name>
</gene>
<protein>
    <recommendedName>
        <fullName evidence="7">Tetratricopeptide repeat protein</fullName>
    </recommendedName>
</protein>
<dbReference type="AlphaFoldDB" id="A0A267MNB0"/>
<evidence type="ECO:0000313" key="6">
    <source>
        <dbReference type="Proteomes" id="UP000216024"/>
    </source>
</evidence>
<evidence type="ECO:0008006" key="7">
    <source>
        <dbReference type="Google" id="ProtNLM"/>
    </source>
</evidence>
<evidence type="ECO:0000313" key="5">
    <source>
        <dbReference type="EMBL" id="PAB60240.1"/>
    </source>
</evidence>
<keyword evidence="2 3" id="KW-0802">TPR repeat</keyword>
<dbReference type="InterPro" id="IPR019734">
    <property type="entry name" value="TPR_rpt"/>
</dbReference>